<dbReference type="Proteomes" id="UP000054538">
    <property type="component" value="Unassembled WGS sequence"/>
</dbReference>
<sequence length="112" mass="11827">MTTTSGKDLFPDKWPHCAPSEAPVVSRVHHTPSKAAATRAHVMPAGDLSMISELNELDGLDSGLHSDLLLGPDFGEIAGEIMSIVTGHSGGVIEFKGEHKGGEMSKDFNFNG</sequence>
<accession>A0A0D0CLS8</accession>
<dbReference type="AlphaFoldDB" id="A0A0D0CLS8"/>
<dbReference type="InParanoid" id="A0A0D0CLS8"/>
<evidence type="ECO:0000313" key="2">
    <source>
        <dbReference type="Proteomes" id="UP000054538"/>
    </source>
</evidence>
<proteinExistence type="predicted"/>
<dbReference type="HOGENOM" id="CLU_2146675_0_0_1"/>
<name>A0A0D0CLS8_9AGAM</name>
<organism evidence="1 2">
    <name type="scientific">Paxillus rubicundulus Ve08.2h10</name>
    <dbReference type="NCBI Taxonomy" id="930991"/>
    <lineage>
        <taxon>Eukaryota</taxon>
        <taxon>Fungi</taxon>
        <taxon>Dikarya</taxon>
        <taxon>Basidiomycota</taxon>
        <taxon>Agaricomycotina</taxon>
        <taxon>Agaricomycetes</taxon>
        <taxon>Agaricomycetidae</taxon>
        <taxon>Boletales</taxon>
        <taxon>Paxilineae</taxon>
        <taxon>Paxillaceae</taxon>
        <taxon>Paxillus</taxon>
    </lineage>
</organism>
<reference evidence="1 2" key="1">
    <citation type="submission" date="2014-04" db="EMBL/GenBank/DDBJ databases">
        <authorList>
            <consortium name="DOE Joint Genome Institute"/>
            <person name="Kuo A."/>
            <person name="Kohler A."/>
            <person name="Jargeat P."/>
            <person name="Nagy L.G."/>
            <person name="Floudas D."/>
            <person name="Copeland A."/>
            <person name="Barry K.W."/>
            <person name="Cichocki N."/>
            <person name="Veneault-Fourrey C."/>
            <person name="LaButti K."/>
            <person name="Lindquist E.A."/>
            <person name="Lipzen A."/>
            <person name="Lundell T."/>
            <person name="Morin E."/>
            <person name="Murat C."/>
            <person name="Sun H."/>
            <person name="Tunlid A."/>
            <person name="Henrissat B."/>
            <person name="Grigoriev I.V."/>
            <person name="Hibbett D.S."/>
            <person name="Martin F."/>
            <person name="Nordberg H.P."/>
            <person name="Cantor M.N."/>
            <person name="Hua S.X."/>
        </authorList>
    </citation>
    <scope>NUCLEOTIDE SEQUENCE [LARGE SCALE GENOMIC DNA]</scope>
    <source>
        <strain evidence="1 2">Ve08.2h10</strain>
    </source>
</reference>
<keyword evidence="2" id="KW-1185">Reference proteome</keyword>
<gene>
    <name evidence="1" type="ORF">PAXRUDRAFT_18344</name>
</gene>
<protein>
    <submittedName>
        <fullName evidence="1">Uncharacterized protein</fullName>
    </submittedName>
</protein>
<dbReference type="EMBL" id="KN827589">
    <property type="protein sequence ID" value="KIK76253.1"/>
    <property type="molecule type" value="Genomic_DNA"/>
</dbReference>
<evidence type="ECO:0000313" key="1">
    <source>
        <dbReference type="EMBL" id="KIK76253.1"/>
    </source>
</evidence>
<reference evidence="2" key="2">
    <citation type="submission" date="2015-01" db="EMBL/GenBank/DDBJ databases">
        <title>Evolutionary Origins and Diversification of the Mycorrhizal Mutualists.</title>
        <authorList>
            <consortium name="DOE Joint Genome Institute"/>
            <consortium name="Mycorrhizal Genomics Consortium"/>
            <person name="Kohler A."/>
            <person name="Kuo A."/>
            <person name="Nagy L.G."/>
            <person name="Floudas D."/>
            <person name="Copeland A."/>
            <person name="Barry K.W."/>
            <person name="Cichocki N."/>
            <person name="Veneault-Fourrey C."/>
            <person name="LaButti K."/>
            <person name="Lindquist E.A."/>
            <person name="Lipzen A."/>
            <person name="Lundell T."/>
            <person name="Morin E."/>
            <person name="Murat C."/>
            <person name="Riley R."/>
            <person name="Ohm R."/>
            <person name="Sun H."/>
            <person name="Tunlid A."/>
            <person name="Henrissat B."/>
            <person name="Grigoriev I.V."/>
            <person name="Hibbett D.S."/>
            <person name="Martin F."/>
        </authorList>
    </citation>
    <scope>NUCLEOTIDE SEQUENCE [LARGE SCALE GENOMIC DNA]</scope>
    <source>
        <strain evidence="2">Ve08.2h10</strain>
    </source>
</reference>